<keyword evidence="5" id="KW-1185">Reference proteome</keyword>
<dbReference type="EMBL" id="QVID01000001">
    <property type="protein sequence ID" value="RFN58858.1"/>
    <property type="molecule type" value="Genomic_DNA"/>
</dbReference>
<feature type="signal peptide" evidence="2">
    <location>
        <begin position="1"/>
        <end position="19"/>
    </location>
</feature>
<dbReference type="NCBIfam" id="TIGR04183">
    <property type="entry name" value="Por_Secre_tail"/>
    <property type="match status" value="1"/>
</dbReference>
<name>A0A3E1Q9Q2_9FLAO</name>
<sequence length="636" mass="67503">MKKLLLIYVLSISCFSISAQTKTWVGPSGGDFDVEAYWSPTGVPGGSNDVIIPTGSNMIFNTVATIRSFTLQGNAMATITNNSITTSEASSISANAVISWTTGEFRGTGTITNLGTINLVPGAALSQALREQVTLNNEGTINFNDTGLFKIGYGNPTLNNLPTGVLNLNSNTQIVGGNNQNGTIVNTGLIKRAQGTGVFEINTPLLNNNGTILVESGTLQITDENTVLTNGTYNISSNGILEWHSVPEPGITCEGTLSGQLDGPINWNWNLNIEAGTEAIFDFDGPGDVNWIQGKLKGDGTLTNLGVLHIVDGGQGTTIKDQMTLNNEGIINVEENSVFHIGDGNPILNNLPTGVLNLNSNGSIVDSNNQAGTIVNTGLINRVQGSGIFDISINVDNRAPGIINVETGTLKFEKTFVGDGILMGNGTVQLINGIAFEGRLSPGGHPGILTHFGDYTSTSDAIIAPEINGPNSGTEYDVFEIQGDAILNGDININMGYVANVNDEFVILTANNITSCNLPATVTASYNFMQHTFDVICNPDNIILKVNNIILGAEENTLSNLTLYPNPTDGNFTIDLGREYSGVTVQIYNILGQLIADERYASAKFIQKEINTSAGIYFIKVSIAKKGSSTLRIVKH</sequence>
<feature type="chain" id="PRO_5017579777" evidence="2">
    <location>
        <begin position="20"/>
        <end position="636"/>
    </location>
</feature>
<dbReference type="RefSeq" id="WP_117157882.1">
    <property type="nucleotide sequence ID" value="NZ_QVID01000001.1"/>
</dbReference>
<evidence type="ECO:0000313" key="4">
    <source>
        <dbReference type="EMBL" id="RFN58858.1"/>
    </source>
</evidence>
<comment type="caution">
    <text evidence="4">The sequence shown here is derived from an EMBL/GenBank/DDBJ whole genome shotgun (WGS) entry which is preliminary data.</text>
</comment>
<keyword evidence="1 2" id="KW-0732">Signal</keyword>
<feature type="domain" description="Secretion system C-terminal sorting" evidence="3">
    <location>
        <begin position="563"/>
        <end position="626"/>
    </location>
</feature>
<dbReference type="InterPro" id="IPR026444">
    <property type="entry name" value="Secre_tail"/>
</dbReference>
<dbReference type="Proteomes" id="UP000261082">
    <property type="component" value="Unassembled WGS sequence"/>
</dbReference>
<proteinExistence type="predicted"/>
<dbReference type="AlphaFoldDB" id="A0A3E1Q9Q2"/>
<evidence type="ECO:0000259" key="3">
    <source>
        <dbReference type="Pfam" id="PF18962"/>
    </source>
</evidence>
<dbReference type="OrthoDB" id="9805017at2"/>
<protein>
    <submittedName>
        <fullName evidence="4">T9SS C-terminal target domain-containing protein</fullName>
    </submittedName>
</protein>
<evidence type="ECO:0000256" key="1">
    <source>
        <dbReference type="ARBA" id="ARBA00022729"/>
    </source>
</evidence>
<reference evidence="4 5" key="1">
    <citation type="journal article" date="2007" name="Int. J. Syst. Evol. Microbiol.">
        <title>Marixanthomonas ophiurae gen. nov., sp. nov., a marine bacterium of the family Flavobacteriaceae isolated from a deep-sea brittle star.</title>
        <authorList>
            <person name="Romanenko L.A."/>
            <person name="Uchino M."/>
            <person name="Frolova G.M."/>
            <person name="Mikhailov V.V."/>
        </authorList>
    </citation>
    <scope>NUCLEOTIDE SEQUENCE [LARGE SCALE GENOMIC DNA]</scope>
    <source>
        <strain evidence="4 5">KMM 3046</strain>
    </source>
</reference>
<evidence type="ECO:0000313" key="5">
    <source>
        <dbReference type="Proteomes" id="UP000261082"/>
    </source>
</evidence>
<dbReference type="Pfam" id="PF18962">
    <property type="entry name" value="Por_Secre_tail"/>
    <property type="match status" value="1"/>
</dbReference>
<gene>
    <name evidence="4" type="ORF">DZ858_01905</name>
</gene>
<evidence type="ECO:0000256" key="2">
    <source>
        <dbReference type="SAM" id="SignalP"/>
    </source>
</evidence>
<organism evidence="4 5">
    <name type="scientific">Marixanthomonas ophiurae</name>
    <dbReference type="NCBI Taxonomy" id="387659"/>
    <lineage>
        <taxon>Bacteria</taxon>
        <taxon>Pseudomonadati</taxon>
        <taxon>Bacteroidota</taxon>
        <taxon>Flavobacteriia</taxon>
        <taxon>Flavobacteriales</taxon>
        <taxon>Flavobacteriaceae</taxon>
        <taxon>Marixanthomonas</taxon>
    </lineage>
</organism>
<accession>A0A3E1Q9Q2</accession>